<sequence length="552" mass="60731">MSSSFPRRITILGGGLSGLTTAYRLSQLPQASSSHTRITLIEGWNRLGGWIDSQKHHVEFTNERGELVRGDVTLESGPRSLRPRGSRGAVGMLRLLKDLDLTDHIIPIPFSHSAARNRFLLDTTTSTFHPQLTALPSSLPSLLTSSRRSNLLKGLIPSILSEPFKPKISSSITDESVDSFFSRRFSPSIAQNLASSMVHGIYATSSSDLSVRAAFPILWEKEQRYNSVLLGMFRSTPKTPEEVKEWEELGELGEESKKWSLYGLQGGLGALTTRLYESIKRRGVVDIRSNEMINSIYLPKNTVSNDNAKTIHIHTSKESFETDHIISSISPSKLHSLLQSSSRNPAEAQAQALPHLKANPYTSVGVVNLVYPIASSKLHPEGFGYLIPRPSEGNTASNPHGVLGVIFDSTAVPLSEDLKGVTKITIMMGGPYWSSYKPTLQIPNTSEELISNSINHLETVFPILKEKGIKPILKMGRVNYDCIPTYTPGHGGRMRELHHAIKEGEWGGRLSLVGNGYGGVGLNDCVYSVDNVIAALRNGDILTGLERWESWE</sequence>
<dbReference type="InterPro" id="IPR004572">
    <property type="entry name" value="Protoporphyrinogen_oxidase"/>
</dbReference>
<dbReference type="Gene3D" id="3.50.50.60">
    <property type="entry name" value="FAD/NAD(P)-binding domain"/>
    <property type="match status" value="1"/>
</dbReference>
<evidence type="ECO:0000256" key="2">
    <source>
        <dbReference type="ARBA" id="ARBA00005073"/>
    </source>
</evidence>
<dbReference type="PANTHER" id="PTHR42923">
    <property type="entry name" value="PROTOPORPHYRINOGEN OXIDASE"/>
    <property type="match status" value="1"/>
</dbReference>
<evidence type="ECO:0000256" key="1">
    <source>
        <dbReference type="ARBA" id="ARBA00002600"/>
    </source>
</evidence>
<reference evidence="13" key="1">
    <citation type="submission" date="2013-07" db="EMBL/GenBank/DDBJ databases">
        <title>The Genome Sequence of Cryptococcus dejecticola CBS10117.</title>
        <authorList>
            <consortium name="The Broad Institute Genome Sequencing Platform"/>
            <person name="Cuomo C."/>
            <person name="Litvintseva A."/>
            <person name="Chen Y."/>
            <person name="Heitman J."/>
            <person name="Sun S."/>
            <person name="Springer D."/>
            <person name="Dromer F."/>
            <person name="Young S.K."/>
            <person name="Zeng Q."/>
            <person name="Gargeya S."/>
            <person name="Fitzgerald M."/>
            <person name="Abouelleil A."/>
            <person name="Alvarado L."/>
            <person name="Berlin A.M."/>
            <person name="Chapman S.B."/>
            <person name="Dewar J."/>
            <person name="Goldberg J."/>
            <person name="Griggs A."/>
            <person name="Gujja S."/>
            <person name="Hansen M."/>
            <person name="Howarth C."/>
            <person name="Imamovic A."/>
            <person name="Larimer J."/>
            <person name="McCowan C."/>
            <person name="Murphy C."/>
            <person name="Pearson M."/>
            <person name="Priest M."/>
            <person name="Roberts A."/>
            <person name="Saif S."/>
            <person name="Shea T."/>
            <person name="Sykes S."/>
            <person name="Wortman J."/>
            <person name="Nusbaum C."/>
            <person name="Birren B."/>
        </authorList>
    </citation>
    <scope>NUCLEOTIDE SEQUENCE [LARGE SCALE GENOMIC DNA]</scope>
    <source>
        <strain evidence="13">CBS 10117</strain>
    </source>
</reference>
<dbReference type="InterPro" id="IPR050464">
    <property type="entry name" value="Zeta_carotene_desat/Oxidored"/>
</dbReference>
<evidence type="ECO:0000313" key="14">
    <source>
        <dbReference type="EMBL" id="WWC64818.1"/>
    </source>
</evidence>
<reference evidence="14" key="3">
    <citation type="submission" date="2024-02" db="EMBL/GenBank/DDBJ databases">
        <title>Comparative genomics of Cryptococcus and Kwoniella reveals pathogenesis evolution and contrasting modes of karyotype evolution via chromosome fusion or intercentromeric recombination.</title>
        <authorList>
            <person name="Coelho M.A."/>
            <person name="David-Palma M."/>
            <person name="Shea T."/>
            <person name="Bowers K."/>
            <person name="McGinley-Smith S."/>
            <person name="Mohammad A.W."/>
            <person name="Gnirke A."/>
            <person name="Yurkov A.M."/>
            <person name="Nowrousian M."/>
            <person name="Sun S."/>
            <person name="Cuomo C.A."/>
            <person name="Heitman J."/>
        </authorList>
    </citation>
    <scope>NUCLEOTIDE SEQUENCE</scope>
    <source>
        <strain evidence="14">CBS 10117</strain>
    </source>
</reference>
<comment type="cofactor">
    <cofactor evidence="11">
        <name>FAD</name>
        <dbReference type="ChEBI" id="CHEBI:57692"/>
    </cofactor>
    <text evidence="11">Binds 1 FAD per subunit.</text>
</comment>
<name>A0A1A5ZZP9_9TREE</name>
<accession>A0A1A5ZZP9</accession>
<evidence type="ECO:0000256" key="6">
    <source>
        <dbReference type="ARBA" id="ARBA00022827"/>
    </source>
</evidence>
<dbReference type="NCBIfam" id="TIGR00562">
    <property type="entry name" value="proto_IX_ox"/>
    <property type="match status" value="1"/>
</dbReference>
<reference evidence="14" key="2">
    <citation type="submission" date="2013-07" db="EMBL/GenBank/DDBJ databases">
        <authorList>
            <consortium name="The Broad Institute Genome Sequencing Platform"/>
            <person name="Cuomo C."/>
            <person name="Litvintseva A."/>
            <person name="Chen Y."/>
            <person name="Heitman J."/>
            <person name="Sun S."/>
            <person name="Springer D."/>
            <person name="Dromer F."/>
            <person name="Young S.K."/>
            <person name="Zeng Q."/>
            <person name="Gargeya S."/>
            <person name="Fitzgerald M."/>
            <person name="Abouelleil A."/>
            <person name="Alvarado L."/>
            <person name="Berlin A.M."/>
            <person name="Chapman S.B."/>
            <person name="Dewar J."/>
            <person name="Goldberg J."/>
            <person name="Griggs A."/>
            <person name="Gujja S."/>
            <person name="Hansen M."/>
            <person name="Howarth C."/>
            <person name="Imamovic A."/>
            <person name="Larimer J."/>
            <person name="McCowan C."/>
            <person name="Murphy C."/>
            <person name="Pearson M."/>
            <person name="Priest M."/>
            <person name="Roberts A."/>
            <person name="Saif S."/>
            <person name="Shea T."/>
            <person name="Sykes S."/>
            <person name="Wortman J."/>
            <person name="Nusbaum C."/>
            <person name="Birren B."/>
        </authorList>
    </citation>
    <scope>NUCLEOTIDE SEQUENCE</scope>
    <source>
        <strain evidence="14">CBS 10117</strain>
    </source>
</reference>
<dbReference type="GO" id="GO:0006782">
    <property type="term" value="P:protoporphyrinogen IX biosynthetic process"/>
    <property type="evidence" value="ECO:0007669"/>
    <property type="project" value="UniProtKB-UniRule"/>
</dbReference>
<evidence type="ECO:0000256" key="8">
    <source>
        <dbReference type="ARBA" id="ARBA00023133"/>
    </source>
</evidence>
<evidence type="ECO:0000256" key="9">
    <source>
        <dbReference type="ARBA" id="ARBA00023244"/>
    </source>
</evidence>
<evidence type="ECO:0000256" key="4">
    <source>
        <dbReference type="ARBA" id="ARBA00012867"/>
    </source>
</evidence>
<keyword evidence="7 11" id="KW-0560">Oxidoreductase</keyword>
<evidence type="ECO:0000313" key="13">
    <source>
        <dbReference type="EMBL" id="OBR83273.1"/>
    </source>
</evidence>
<feature type="domain" description="Amine oxidase" evidence="12">
    <location>
        <begin position="16"/>
        <end position="488"/>
    </location>
</feature>
<dbReference type="RefSeq" id="XP_018261115.1">
    <property type="nucleotide sequence ID" value="XM_018410112.1"/>
</dbReference>
<dbReference type="SUPFAM" id="SSF51905">
    <property type="entry name" value="FAD/NAD(P)-binding domain"/>
    <property type="match status" value="1"/>
</dbReference>
<dbReference type="SUPFAM" id="SSF54373">
    <property type="entry name" value="FAD-linked reductases, C-terminal domain"/>
    <property type="match status" value="1"/>
</dbReference>
<dbReference type="EC" id="1.3.3.4" evidence="4 11"/>
<gene>
    <name evidence="13" type="ORF">I303_06836</name>
    <name evidence="14" type="ORF">I303_107432</name>
</gene>
<comment type="catalytic activity">
    <reaction evidence="10 11">
        <text>protoporphyrinogen IX + 3 O2 = protoporphyrin IX + 3 H2O2</text>
        <dbReference type="Rhea" id="RHEA:25576"/>
        <dbReference type="ChEBI" id="CHEBI:15379"/>
        <dbReference type="ChEBI" id="CHEBI:16240"/>
        <dbReference type="ChEBI" id="CHEBI:57306"/>
        <dbReference type="ChEBI" id="CHEBI:57307"/>
        <dbReference type="EC" id="1.3.3.4"/>
    </reaction>
</comment>
<dbReference type="VEuPathDB" id="FungiDB:I303_06836"/>
<dbReference type="GO" id="GO:0004729">
    <property type="term" value="F:oxygen-dependent protoporphyrinogen oxidase activity"/>
    <property type="evidence" value="ECO:0007669"/>
    <property type="project" value="UniProtKB-UniRule"/>
</dbReference>
<dbReference type="AlphaFoldDB" id="A0A1A5ZZP9"/>
<dbReference type="OrthoDB" id="438553at2759"/>
<dbReference type="Proteomes" id="UP000078595">
    <property type="component" value="Chromosome 9"/>
</dbReference>
<dbReference type="EMBL" id="CP144538">
    <property type="protein sequence ID" value="WWC64818.1"/>
    <property type="molecule type" value="Genomic_DNA"/>
</dbReference>
<keyword evidence="5 11" id="KW-0285">Flavoprotein</keyword>
<keyword evidence="9 11" id="KW-0627">Porphyrin biosynthesis</keyword>
<comment type="function">
    <text evidence="1 11">Catalyzes the 6-electron oxidation of protoporphyrinogen-IX to form protoporphyrin-IX.</text>
</comment>
<comment type="pathway">
    <text evidence="2 11">Porphyrin-containing compound metabolism; protoporphyrin-IX biosynthesis; protoporphyrin-IX from protoporphyrinogen-IX: step 1/1.</text>
</comment>
<evidence type="ECO:0000256" key="10">
    <source>
        <dbReference type="ARBA" id="ARBA00047554"/>
    </source>
</evidence>
<keyword evidence="8 11" id="KW-0350">Heme biosynthesis</keyword>
<evidence type="ECO:0000259" key="12">
    <source>
        <dbReference type="Pfam" id="PF01593"/>
    </source>
</evidence>
<dbReference type="GO" id="GO:0005743">
    <property type="term" value="C:mitochondrial inner membrane"/>
    <property type="evidence" value="ECO:0007669"/>
    <property type="project" value="UniProtKB-SubCell"/>
</dbReference>
<dbReference type="Pfam" id="PF01593">
    <property type="entry name" value="Amino_oxidase"/>
    <property type="match status" value="1"/>
</dbReference>
<dbReference type="InterPro" id="IPR002937">
    <property type="entry name" value="Amino_oxidase"/>
</dbReference>
<dbReference type="STRING" id="1296121.A0A1A5ZZP9"/>
<dbReference type="UniPathway" id="UPA00251">
    <property type="reaction ID" value="UER00324"/>
</dbReference>
<dbReference type="EMBL" id="KI894034">
    <property type="protein sequence ID" value="OBR83273.1"/>
    <property type="molecule type" value="Genomic_DNA"/>
</dbReference>
<organism evidence="13">
    <name type="scientific">Kwoniella dejecticola CBS 10117</name>
    <dbReference type="NCBI Taxonomy" id="1296121"/>
    <lineage>
        <taxon>Eukaryota</taxon>
        <taxon>Fungi</taxon>
        <taxon>Dikarya</taxon>
        <taxon>Basidiomycota</taxon>
        <taxon>Agaricomycotina</taxon>
        <taxon>Tremellomycetes</taxon>
        <taxon>Tremellales</taxon>
        <taxon>Cryptococcaceae</taxon>
        <taxon>Kwoniella</taxon>
    </lineage>
</organism>
<comment type="similarity">
    <text evidence="3 11">Belongs to the protoporphyrinogen/coproporphyrinogen oxidase family. Protoporphyrinogen oxidase subfamily.</text>
</comment>
<evidence type="ECO:0000256" key="3">
    <source>
        <dbReference type="ARBA" id="ARBA00010551"/>
    </source>
</evidence>
<evidence type="ECO:0000256" key="11">
    <source>
        <dbReference type="RuleBase" id="RU367069"/>
    </source>
</evidence>
<keyword evidence="15" id="KW-1185">Reference proteome</keyword>
<dbReference type="GeneID" id="28970535"/>
<evidence type="ECO:0000256" key="7">
    <source>
        <dbReference type="ARBA" id="ARBA00023002"/>
    </source>
</evidence>
<dbReference type="KEGG" id="kdj:28970535"/>
<evidence type="ECO:0000313" key="15">
    <source>
        <dbReference type="Proteomes" id="UP000078595"/>
    </source>
</evidence>
<protein>
    <recommendedName>
        <fullName evidence="4 11">Protoporphyrinogen oxidase</fullName>
        <ecNumber evidence="4 11">1.3.3.4</ecNumber>
    </recommendedName>
</protein>
<comment type="subcellular location">
    <subcellularLocation>
        <location evidence="11">Mitochondrion inner membrane</location>
    </subcellularLocation>
</comment>
<dbReference type="PANTHER" id="PTHR42923:SF3">
    <property type="entry name" value="PROTOPORPHYRINOGEN OXIDASE"/>
    <property type="match status" value="1"/>
</dbReference>
<proteinExistence type="inferred from homology"/>
<evidence type="ECO:0000256" key="5">
    <source>
        <dbReference type="ARBA" id="ARBA00022630"/>
    </source>
</evidence>
<keyword evidence="6 11" id="KW-0274">FAD</keyword>
<dbReference type="InterPro" id="IPR036188">
    <property type="entry name" value="FAD/NAD-bd_sf"/>
</dbReference>